<name>A0A494RGP3_9CAUL</name>
<dbReference type="EMBL" id="CP032707">
    <property type="protein sequence ID" value="AYG95657.1"/>
    <property type="molecule type" value="Genomic_DNA"/>
</dbReference>
<evidence type="ECO:0000313" key="2">
    <source>
        <dbReference type="Proteomes" id="UP000276984"/>
    </source>
</evidence>
<sequence>MTEALAWTDQTGSPEAAEVLASLTRVFGERRDLVHLEPLAETFAGARLAVDDAFFTVKRRSLR</sequence>
<reference evidence="1 2" key="1">
    <citation type="submission" date="2018-10" db="EMBL/GenBank/DDBJ databases">
        <title>Complete genome sequence of Brevundimonas naejangsanensis BRV3.</title>
        <authorList>
            <person name="Berrios L."/>
            <person name="Ely B."/>
        </authorList>
    </citation>
    <scope>NUCLEOTIDE SEQUENCE [LARGE SCALE GENOMIC DNA]</scope>
    <source>
        <strain evidence="1 2">BRV3</strain>
    </source>
</reference>
<protein>
    <submittedName>
        <fullName evidence="1">Uncharacterized protein</fullName>
    </submittedName>
</protein>
<evidence type="ECO:0000313" key="1">
    <source>
        <dbReference type="EMBL" id="AYG95657.1"/>
    </source>
</evidence>
<proteinExistence type="predicted"/>
<keyword evidence="2" id="KW-1185">Reference proteome</keyword>
<dbReference type="AlphaFoldDB" id="A0A494RGP3"/>
<accession>A0A494RGP3</accession>
<dbReference type="Proteomes" id="UP000276984">
    <property type="component" value="Chromosome"/>
</dbReference>
<organism evidence="1 2">
    <name type="scientific">Brevundimonas naejangsanensis</name>
    <dbReference type="NCBI Taxonomy" id="588932"/>
    <lineage>
        <taxon>Bacteria</taxon>
        <taxon>Pseudomonadati</taxon>
        <taxon>Pseudomonadota</taxon>
        <taxon>Alphaproteobacteria</taxon>
        <taxon>Caulobacterales</taxon>
        <taxon>Caulobacteraceae</taxon>
        <taxon>Brevundimonas</taxon>
    </lineage>
</organism>
<gene>
    <name evidence="1" type="ORF">D8I30_11035</name>
</gene>